<dbReference type="InterPro" id="IPR029063">
    <property type="entry name" value="SAM-dependent_MTases_sf"/>
</dbReference>
<protein>
    <recommendedName>
        <fullName evidence="3">Methyltransferase type 12 domain-containing protein</fullName>
    </recommendedName>
</protein>
<dbReference type="AlphaFoldDB" id="A0A2M8F3V9"/>
<accession>A0A2M8F3V9</accession>
<comment type="caution">
    <text evidence="1">The sequence shown here is derived from an EMBL/GenBank/DDBJ whole genome shotgun (WGS) entry which is preliminary data.</text>
</comment>
<reference evidence="2" key="1">
    <citation type="submission" date="2017-09" db="EMBL/GenBank/DDBJ databases">
        <title>Depth-based differentiation of microbial function through sediment-hosted aquifers and enrichment of novel symbionts in the deep terrestrial subsurface.</title>
        <authorList>
            <person name="Probst A.J."/>
            <person name="Ladd B."/>
            <person name="Jarett J.K."/>
            <person name="Geller-Mcgrath D.E."/>
            <person name="Sieber C.M.K."/>
            <person name="Emerson J.B."/>
            <person name="Anantharaman K."/>
            <person name="Thomas B.C."/>
            <person name="Malmstrom R."/>
            <person name="Stieglmeier M."/>
            <person name="Klingl A."/>
            <person name="Woyke T."/>
            <person name="Ryan C.M."/>
            <person name="Banfield J.F."/>
        </authorList>
    </citation>
    <scope>NUCLEOTIDE SEQUENCE [LARGE SCALE GENOMIC DNA]</scope>
</reference>
<dbReference type="Gene3D" id="3.40.50.150">
    <property type="entry name" value="Vaccinia Virus protein VP39"/>
    <property type="match status" value="1"/>
</dbReference>
<evidence type="ECO:0000313" key="2">
    <source>
        <dbReference type="Proteomes" id="UP000230580"/>
    </source>
</evidence>
<gene>
    <name evidence="1" type="ORF">CO048_01910</name>
</gene>
<dbReference type="EMBL" id="PFRZ01000022">
    <property type="protein sequence ID" value="PJC33930.1"/>
    <property type="molecule type" value="Genomic_DNA"/>
</dbReference>
<proteinExistence type="predicted"/>
<sequence length="258" mass="30514">MLKPTVYLLRLGNLSYYYLFAILEKFSPTPHWARELSQYFKTSPYEIIQAYQQKRPKAAQLWTTKPRQLIKQIFSFYSETDYWVYRQTYFNRHKAFLDIALALLLKPKGRFCEYGGGVGPVTHWLINKFPKWKYQIIDLDCPVLKFSRWRFKDNPNVSFKIVNSVIPPLHDNFDVIVCKQVLEHVPDPLITVKQFVKYLNPGGWLFVDYVNNPGRENLAVSAKKRQEVLNYLDSHLQAIFKINPNQVHEGYGLYLKKL</sequence>
<organism evidence="1 2">
    <name type="scientific">Candidatus Roizmanbacteria bacterium CG_4_9_14_0_2_um_filter_35_15</name>
    <dbReference type="NCBI Taxonomy" id="1974836"/>
    <lineage>
        <taxon>Bacteria</taxon>
        <taxon>Candidatus Roizmaniibacteriota</taxon>
    </lineage>
</organism>
<dbReference type="Proteomes" id="UP000230580">
    <property type="component" value="Unassembled WGS sequence"/>
</dbReference>
<evidence type="ECO:0008006" key="3">
    <source>
        <dbReference type="Google" id="ProtNLM"/>
    </source>
</evidence>
<name>A0A2M8F3V9_9BACT</name>
<evidence type="ECO:0000313" key="1">
    <source>
        <dbReference type="EMBL" id="PJC33930.1"/>
    </source>
</evidence>
<dbReference type="Pfam" id="PF13489">
    <property type="entry name" value="Methyltransf_23"/>
    <property type="match status" value="1"/>
</dbReference>
<dbReference type="SUPFAM" id="SSF53335">
    <property type="entry name" value="S-adenosyl-L-methionine-dependent methyltransferases"/>
    <property type="match status" value="1"/>
</dbReference>
<dbReference type="CDD" id="cd02440">
    <property type="entry name" value="AdoMet_MTases"/>
    <property type="match status" value="1"/>
</dbReference>